<dbReference type="Pfam" id="PF12833">
    <property type="entry name" value="HTH_18"/>
    <property type="match status" value="1"/>
</dbReference>
<accession>A0A108T8J2</accession>
<proteinExistence type="predicted"/>
<evidence type="ECO:0000313" key="15">
    <source>
        <dbReference type="Proteomes" id="UP000284777"/>
    </source>
</evidence>
<dbReference type="Proteomes" id="UP000284161">
    <property type="component" value="Unassembled WGS sequence"/>
</dbReference>
<dbReference type="SMART" id="SM00342">
    <property type="entry name" value="HTH_ARAC"/>
    <property type="match status" value="1"/>
</dbReference>
<dbReference type="GO" id="GO:0043565">
    <property type="term" value="F:sequence-specific DNA binding"/>
    <property type="evidence" value="ECO:0007669"/>
    <property type="project" value="InterPro"/>
</dbReference>
<dbReference type="Proteomes" id="UP000431177">
    <property type="component" value="Unassembled WGS sequence"/>
</dbReference>
<keyword evidence="2" id="KW-0238">DNA-binding</keyword>
<keyword evidence="3" id="KW-0804">Transcription</keyword>
<dbReference type="Proteomes" id="UP000056419">
    <property type="component" value="Unassembled WGS sequence"/>
</dbReference>
<evidence type="ECO:0000313" key="12">
    <source>
        <dbReference type="Proteomes" id="UP000261223"/>
    </source>
</evidence>
<evidence type="ECO:0000256" key="2">
    <source>
        <dbReference type="ARBA" id="ARBA00023125"/>
    </source>
</evidence>
<gene>
    <name evidence="6" type="primary">araC_1</name>
    <name evidence="6" type="ORF">AA415_01743</name>
    <name evidence="9" type="ORF">DWV41_14070</name>
    <name evidence="8" type="ORF">DWY58_17965</name>
    <name evidence="10" type="ORF">DWZ78_03760</name>
    <name evidence="7" type="ORF">DXC34_15935</name>
    <name evidence="5" type="ORF">F9950_10450</name>
</gene>
<dbReference type="Proteomes" id="UP000284777">
    <property type="component" value="Unassembled WGS sequence"/>
</dbReference>
<evidence type="ECO:0000313" key="6">
    <source>
        <dbReference type="EMBL" id="KWR55293.1"/>
    </source>
</evidence>
<dbReference type="STRING" id="46506.AA415_01743"/>
<dbReference type="GO" id="GO:0003700">
    <property type="term" value="F:DNA-binding transcription factor activity"/>
    <property type="evidence" value="ECO:0007669"/>
    <property type="project" value="InterPro"/>
</dbReference>
<feature type="domain" description="HTH araC/xylS-type" evidence="4">
    <location>
        <begin position="181"/>
        <end position="280"/>
    </location>
</feature>
<reference evidence="6 11" key="1">
    <citation type="journal article" date="2016" name="BMC Genomics">
        <title>Type VI secretion systems of human gut Bacteroidales segregate into three genetic architectures, two of which are contained on mobile genetic elements.</title>
        <authorList>
            <person name="Coyne M.J."/>
            <person name="Roelofs K.G."/>
            <person name="Comstock L.E."/>
        </authorList>
    </citation>
    <scope>NUCLEOTIDE SEQUENCE [LARGE SCALE GENOMIC DNA]</scope>
    <source>
        <strain evidence="6 11">CL09T03C01</strain>
    </source>
</reference>
<dbReference type="SUPFAM" id="SSF46689">
    <property type="entry name" value="Homeodomain-like"/>
    <property type="match status" value="1"/>
</dbReference>
<reference evidence="12 13" key="3">
    <citation type="submission" date="2018-08" db="EMBL/GenBank/DDBJ databases">
        <title>A genome reference for cultivated species of the human gut microbiota.</title>
        <authorList>
            <person name="Zou Y."/>
            <person name="Xue W."/>
            <person name="Luo G."/>
        </authorList>
    </citation>
    <scope>NUCLEOTIDE SEQUENCE [LARGE SCALE GENOMIC DNA]</scope>
    <source>
        <strain evidence="9 15">AF05-4</strain>
        <strain evidence="8 13">AF25-6</strain>
        <strain evidence="10 14">AF35-20</strain>
        <strain evidence="7 12">TF03-6</strain>
    </source>
</reference>
<protein>
    <submittedName>
        <fullName evidence="7">AraC family transcriptional regulator</fullName>
    </submittedName>
    <submittedName>
        <fullName evidence="6">Arabinose operon regulatory protein</fullName>
    </submittedName>
    <submittedName>
        <fullName evidence="5">Helix-turn-helix transcriptional regulator</fullName>
    </submittedName>
</protein>
<dbReference type="EMBL" id="WCLA01000020">
    <property type="protein sequence ID" value="KAB5327102.1"/>
    <property type="molecule type" value="Genomic_DNA"/>
</dbReference>
<dbReference type="EMBL" id="QSSV01000026">
    <property type="protein sequence ID" value="RGM10048.1"/>
    <property type="molecule type" value="Genomic_DNA"/>
</dbReference>
<dbReference type="EMBL" id="QRUB01000036">
    <property type="protein sequence ID" value="RGR25378.1"/>
    <property type="molecule type" value="Genomic_DNA"/>
</dbReference>
<evidence type="ECO:0000313" key="9">
    <source>
        <dbReference type="EMBL" id="RGW94856.1"/>
    </source>
</evidence>
<evidence type="ECO:0000313" key="7">
    <source>
        <dbReference type="EMBL" id="RGM10048.1"/>
    </source>
</evidence>
<dbReference type="PATRIC" id="fig|46506.5.peg.1856"/>
<evidence type="ECO:0000313" key="8">
    <source>
        <dbReference type="EMBL" id="RGR25378.1"/>
    </source>
</evidence>
<evidence type="ECO:0000313" key="11">
    <source>
        <dbReference type="Proteomes" id="UP000056419"/>
    </source>
</evidence>
<evidence type="ECO:0000256" key="3">
    <source>
        <dbReference type="ARBA" id="ARBA00023163"/>
    </source>
</evidence>
<reference evidence="6" key="2">
    <citation type="submission" date="2016-01" db="EMBL/GenBank/DDBJ databases">
        <authorList>
            <person name="McClelland M."/>
            <person name="Jain A."/>
            <person name="Saraogi P."/>
            <person name="Mendelson R."/>
            <person name="Westerman R."/>
            <person name="SanMiguel P."/>
            <person name="Csonka L."/>
        </authorList>
    </citation>
    <scope>NUCLEOTIDE SEQUENCE</scope>
    <source>
        <strain evidence="6">CL09T03C01</strain>
    </source>
</reference>
<evidence type="ECO:0000313" key="5">
    <source>
        <dbReference type="EMBL" id="KAB5327102.1"/>
    </source>
</evidence>
<dbReference type="GeneID" id="31795805"/>
<dbReference type="EMBL" id="LRGC01000006">
    <property type="protein sequence ID" value="KWR55293.1"/>
    <property type="molecule type" value="Genomic_DNA"/>
</dbReference>
<dbReference type="PROSITE" id="PS01124">
    <property type="entry name" value="HTH_ARAC_FAMILY_2"/>
    <property type="match status" value="1"/>
</dbReference>
<dbReference type="Gene3D" id="1.10.10.60">
    <property type="entry name" value="Homeodomain-like"/>
    <property type="match status" value="1"/>
</dbReference>
<dbReference type="Proteomes" id="UP000261223">
    <property type="component" value="Unassembled WGS sequence"/>
</dbReference>
<dbReference type="InterPro" id="IPR009057">
    <property type="entry name" value="Homeodomain-like_sf"/>
</dbReference>
<organism evidence="6 11">
    <name type="scientific">Bacteroides stercoris</name>
    <dbReference type="NCBI Taxonomy" id="46506"/>
    <lineage>
        <taxon>Bacteria</taxon>
        <taxon>Pseudomonadati</taxon>
        <taxon>Bacteroidota</taxon>
        <taxon>Bacteroidia</taxon>
        <taxon>Bacteroidales</taxon>
        <taxon>Bacteroidaceae</taxon>
        <taxon>Bacteroides</taxon>
    </lineage>
</organism>
<keyword evidence="11" id="KW-1185">Reference proteome</keyword>
<dbReference type="AlphaFoldDB" id="A0A108T8J2"/>
<dbReference type="Proteomes" id="UP000284604">
    <property type="component" value="Unassembled WGS sequence"/>
</dbReference>
<evidence type="ECO:0000313" key="13">
    <source>
        <dbReference type="Proteomes" id="UP000284161"/>
    </source>
</evidence>
<dbReference type="PANTHER" id="PTHR43280">
    <property type="entry name" value="ARAC-FAMILY TRANSCRIPTIONAL REGULATOR"/>
    <property type="match status" value="1"/>
</dbReference>
<keyword evidence="1" id="KW-0805">Transcription regulation</keyword>
<name>A0A108T8J2_BACSE</name>
<dbReference type="EMBL" id="QRPN01000003">
    <property type="protein sequence ID" value="RHM21050.1"/>
    <property type="molecule type" value="Genomic_DNA"/>
</dbReference>
<dbReference type="RefSeq" id="WP_005651989.1">
    <property type="nucleotide sequence ID" value="NZ_BAABYC010000001.1"/>
</dbReference>
<dbReference type="InterPro" id="IPR018060">
    <property type="entry name" value="HTH_AraC"/>
</dbReference>
<evidence type="ECO:0000259" key="4">
    <source>
        <dbReference type="PROSITE" id="PS01124"/>
    </source>
</evidence>
<dbReference type="EMBL" id="QSBD01000026">
    <property type="protein sequence ID" value="RGW94856.1"/>
    <property type="molecule type" value="Genomic_DNA"/>
</dbReference>
<comment type="caution">
    <text evidence="6">The sequence shown here is derived from an EMBL/GenBank/DDBJ whole genome shotgun (WGS) entry which is preliminary data.</text>
</comment>
<evidence type="ECO:0000313" key="14">
    <source>
        <dbReference type="Proteomes" id="UP000284604"/>
    </source>
</evidence>
<sequence>MYEQISPDTSHIRYEETDLSYLKLRPYRFKCGIYLICIQGKSIISTGVQQYAFDEQTELIFLTGSLIQIIQASADFKVRILLFPKDVFLKAILPIDTPYFNYVHEHPHYHHTADERSQNTWREIVLWMDVAQMLFKNNNTLLFRKQQELNFLQSILMWLFNTIPEKLAANKQYSRKQMLCHQFMQLIREHSTCEHQVPFYTEQLCITPRYLYEITTQYMNGKTPKQLIDEQLIAEAKVLLNEPCLSVTEIAELLNFADQSYLSRFFKKNTGMSPKEFRLQKLL</sequence>
<reference evidence="5 16" key="4">
    <citation type="journal article" date="2019" name="Nat. Med.">
        <title>A library of human gut bacterial isolates paired with longitudinal multiomics data enables mechanistic microbiome research.</title>
        <authorList>
            <person name="Poyet M."/>
            <person name="Groussin M."/>
            <person name="Gibbons S.M."/>
            <person name="Avila-Pacheco J."/>
            <person name="Jiang X."/>
            <person name="Kearney S.M."/>
            <person name="Perrotta A.R."/>
            <person name="Berdy B."/>
            <person name="Zhao S."/>
            <person name="Lieberman T.D."/>
            <person name="Swanson P.K."/>
            <person name="Smith M."/>
            <person name="Roesemann S."/>
            <person name="Alexander J.E."/>
            <person name="Rich S.A."/>
            <person name="Livny J."/>
            <person name="Vlamakis H."/>
            <person name="Clish C."/>
            <person name="Bullock K."/>
            <person name="Deik A."/>
            <person name="Scott J."/>
            <person name="Pierce K.A."/>
            <person name="Xavier R.J."/>
            <person name="Alm E.J."/>
        </authorList>
    </citation>
    <scope>NUCLEOTIDE SEQUENCE [LARGE SCALE GENOMIC DNA]</scope>
    <source>
        <strain evidence="5 16">BIOML-A2</strain>
    </source>
</reference>
<dbReference type="PANTHER" id="PTHR43280:SF32">
    <property type="entry name" value="TRANSCRIPTIONAL REGULATORY PROTEIN"/>
    <property type="match status" value="1"/>
</dbReference>
<evidence type="ECO:0000313" key="10">
    <source>
        <dbReference type="EMBL" id="RHM21050.1"/>
    </source>
</evidence>
<evidence type="ECO:0000256" key="1">
    <source>
        <dbReference type="ARBA" id="ARBA00023015"/>
    </source>
</evidence>
<evidence type="ECO:0000313" key="16">
    <source>
        <dbReference type="Proteomes" id="UP000431177"/>
    </source>
</evidence>